<proteinExistence type="predicted"/>
<keyword evidence="1" id="KW-0812">Transmembrane</keyword>
<dbReference type="PANTHER" id="PTHR35095:SF1">
    <property type="entry name" value="OS05G0143300 PROTEIN"/>
    <property type="match status" value="1"/>
</dbReference>
<accession>A0A0D3A7A0</accession>
<dbReference type="EnsemblPlants" id="Bo1g051500.1">
    <property type="protein sequence ID" value="Bo1g051500.1"/>
    <property type="gene ID" value="Bo1g051500"/>
</dbReference>
<keyword evidence="1" id="KW-0472">Membrane</keyword>
<dbReference type="Gramene" id="Bo1g051500.1">
    <property type="protein sequence ID" value="Bo1g051500.1"/>
    <property type="gene ID" value="Bo1g051500"/>
</dbReference>
<reference evidence="2 3" key="1">
    <citation type="journal article" date="2014" name="Genome Biol.">
        <title>Transcriptome and methylome profiling reveals relics of genome dominance in the mesopolyploid Brassica oleracea.</title>
        <authorList>
            <person name="Parkin I.A."/>
            <person name="Koh C."/>
            <person name="Tang H."/>
            <person name="Robinson S.J."/>
            <person name="Kagale S."/>
            <person name="Clarke W.E."/>
            <person name="Town C.D."/>
            <person name="Nixon J."/>
            <person name="Krishnakumar V."/>
            <person name="Bidwell S.L."/>
            <person name="Denoeud F."/>
            <person name="Belcram H."/>
            <person name="Links M.G."/>
            <person name="Just J."/>
            <person name="Clarke C."/>
            <person name="Bender T."/>
            <person name="Huebert T."/>
            <person name="Mason A.S."/>
            <person name="Pires J.C."/>
            <person name="Barker G."/>
            <person name="Moore J."/>
            <person name="Walley P.G."/>
            <person name="Manoli S."/>
            <person name="Batley J."/>
            <person name="Edwards D."/>
            <person name="Nelson M.N."/>
            <person name="Wang X."/>
            <person name="Paterson A.H."/>
            <person name="King G."/>
            <person name="Bancroft I."/>
            <person name="Chalhoub B."/>
            <person name="Sharpe A.G."/>
        </authorList>
    </citation>
    <scope>NUCLEOTIDE SEQUENCE</scope>
    <source>
        <strain evidence="2 3">cv. TO1000</strain>
    </source>
</reference>
<evidence type="ECO:0000256" key="1">
    <source>
        <dbReference type="SAM" id="Phobius"/>
    </source>
</evidence>
<dbReference type="STRING" id="109376.A0A0D3A7A0"/>
<evidence type="ECO:0000313" key="2">
    <source>
        <dbReference type="EnsemblPlants" id="Bo1g051500.1"/>
    </source>
</evidence>
<feature type="transmembrane region" description="Helical" evidence="1">
    <location>
        <begin position="167"/>
        <end position="183"/>
    </location>
</feature>
<keyword evidence="1" id="KW-1133">Transmembrane helix</keyword>
<dbReference type="HOGENOM" id="CLU_1442922_0_0_1"/>
<keyword evidence="3" id="KW-1185">Reference proteome</keyword>
<organism evidence="2 3">
    <name type="scientific">Brassica oleracea var. oleracea</name>
    <dbReference type="NCBI Taxonomy" id="109376"/>
    <lineage>
        <taxon>Eukaryota</taxon>
        <taxon>Viridiplantae</taxon>
        <taxon>Streptophyta</taxon>
        <taxon>Embryophyta</taxon>
        <taxon>Tracheophyta</taxon>
        <taxon>Spermatophyta</taxon>
        <taxon>Magnoliopsida</taxon>
        <taxon>eudicotyledons</taxon>
        <taxon>Gunneridae</taxon>
        <taxon>Pentapetalae</taxon>
        <taxon>rosids</taxon>
        <taxon>malvids</taxon>
        <taxon>Brassicales</taxon>
        <taxon>Brassicaceae</taxon>
        <taxon>Brassiceae</taxon>
        <taxon>Brassica</taxon>
    </lineage>
</organism>
<feature type="transmembrane region" description="Helical" evidence="1">
    <location>
        <begin position="132"/>
        <end position="155"/>
    </location>
</feature>
<name>A0A0D3A7A0_BRAOL</name>
<dbReference type="AlphaFoldDB" id="A0A0D3A7A0"/>
<protein>
    <submittedName>
        <fullName evidence="2">Uncharacterized protein</fullName>
    </submittedName>
</protein>
<reference evidence="2" key="2">
    <citation type="submission" date="2015-03" db="UniProtKB">
        <authorList>
            <consortium name="EnsemblPlants"/>
        </authorList>
    </citation>
    <scope>IDENTIFICATION</scope>
</reference>
<dbReference type="Proteomes" id="UP000032141">
    <property type="component" value="Chromosome C1"/>
</dbReference>
<sequence>MSMRSAKSFGKSYVAVYFPNISPGTAESELGFRQAEMATHNSKSTTSIPQRVYFDNIFPCLRALLVNKSTGLPLAAETGIILYSFIFNLDGGNHSYCEGLLHRSIFMCGLFQQTINALAVTVKRSCGEIPKLFTQISIMAAGTGSTALFTVICSFASRRVPFCANKFFNTGLGFSLVILLWSVDRHGR</sequence>
<evidence type="ECO:0000313" key="3">
    <source>
        <dbReference type="Proteomes" id="UP000032141"/>
    </source>
</evidence>
<dbReference type="PANTHER" id="PTHR35095">
    <property type="entry name" value="OS05G0143300 PROTEIN"/>
    <property type="match status" value="1"/>
</dbReference>